<dbReference type="AlphaFoldDB" id="C5ECN7"/>
<dbReference type="HOGENOM" id="CLU_133648_0_0_11"/>
<gene>
    <name evidence="2" type="ORF">BLIG_01519</name>
</gene>
<dbReference type="Proteomes" id="UP000005084">
    <property type="component" value="Unassembled WGS sequence"/>
</dbReference>
<dbReference type="EMBL" id="DS990241">
    <property type="protein sequence ID" value="EEQ55781.1"/>
    <property type="molecule type" value="Genomic_DNA"/>
</dbReference>
<evidence type="ECO:0000313" key="2">
    <source>
        <dbReference type="EMBL" id="EEQ55781.1"/>
    </source>
</evidence>
<organism evidence="2">
    <name type="scientific">Bifidobacterium longum subsp. infantis CCUG 52486</name>
    <dbReference type="NCBI Taxonomy" id="537937"/>
    <lineage>
        <taxon>Bacteria</taxon>
        <taxon>Bacillati</taxon>
        <taxon>Actinomycetota</taxon>
        <taxon>Actinomycetes</taxon>
        <taxon>Bifidobacteriales</taxon>
        <taxon>Bifidobacteriaceae</taxon>
        <taxon>Bifidobacterium</taxon>
    </lineage>
</organism>
<reference evidence="2" key="1">
    <citation type="submission" date="2008-08" db="EMBL/GenBank/DDBJ databases">
        <title>Annotation of Bifidobacterium longum subsp. infantis CCUG 52486.</title>
        <authorList>
            <consortium name="The Broad Institute Genome Sequencing Platform"/>
            <person name="Gougoulias C."/>
            <person name="Tuohy K.M."/>
            <person name="Gibson G.R."/>
            <person name="Ward D."/>
            <person name="Mehta T."/>
            <person name="Young S."/>
            <person name="Jaffe D."/>
            <person name="Gnerre S."/>
            <person name="Berlin A."/>
            <person name="Heiman D."/>
            <person name="Hepburn T."/>
            <person name="Shea T."/>
            <person name="Sykes S."/>
            <person name="Alvarado L."/>
            <person name="Kodira C."/>
            <person name="Borodovsky M."/>
            <person name="Lander E."/>
            <person name="Galagan J."/>
            <person name="Nusbaum C."/>
            <person name="Birren B."/>
        </authorList>
    </citation>
    <scope>NUCLEOTIDE SEQUENCE [LARGE SCALE GENOMIC DNA]</scope>
    <source>
        <strain evidence="2">CCUG 52486</strain>
    </source>
</reference>
<accession>C5ECN7</accession>
<evidence type="ECO:0000256" key="1">
    <source>
        <dbReference type="SAM" id="MobiDB-lite"/>
    </source>
</evidence>
<proteinExistence type="predicted"/>
<feature type="region of interest" description="Disordered" evidence="1">
    <location>
        <begin position="1"/>
        <end position="33"/>
    </location>
</feature>
<protein>
    <submittedName>
        <fullName evidence="2">Uncharacterized protein</fullName>
    </submittedName>
</protein>
<sequence>MANKGFPDSKPGEKVPASHCPRFTPAPTSPITLKGKQVMSGHKITGIHAIGVEVPEGMSFKELMEQLLEGGEAELEKELDEETRQPETGKCDCPACDPDKDTVEERLFHPVDQWQHAVDVASDVHDAAGSLEHALFELGENQLAFDASMILSQSLTLLRDIQRKRKEVAE</sequence>
<name>C5ECN7_BIFLI</name>